<dbReference type="Gene3D" id="1.10.1200.10">
    <property type="entry name" value="ACP-like"/>
    <property type="match status" value="1"/>
</dbReference>
<dbReference type="Gene3D" id="3.40.50.150">
    <property type="entry name" value="Vaccinia Virus protein VP39"/>
    <property type="match status" value="1"/>
</dbReference>
<dbReference type="Gene3D" id="3.30.559.30">
    <property type="entry name" value="Nonribosomal peptide synthetase, condensation domain"/>
    <property type="match status" value="1"/>
</dbReference>
<gene>
    <name evidence="7" type="ORF">PQ477_10930</name>
</gene>
<dbReference type="SMART" id="SM00827">
    <property type="entry name" value="PKS_AT"/>
    <property type="match status" value="1"/>
</dbReference>
<dbReference type="PANTHER" id="PTHR43775:SF51">
    <property type="entry name" value="INACTIVE PHENOLPHTHIOCEROL SYNTHESIS POLYKETIDE SYNTHASE TYPE I PKS1-RELATED"/>
    <property type="match status" value="1"/>
</dbReference>
<dbReference type="InterPro" id="IPR020841">
    <property type="entry name" value="PKS_Beta-ketoAc_synthase_dom"/>
</dbReference>
<feature type="domain" description="Carrier" evidence="5">
    <location>
        <begin position="1714"/>
        <end position="1788"/>
    </location>
</feature>
<dbReference type="Pfam" id="PF02801">
    <property type="entry name" value="Ketoacyl-synt_C"/>
    <property type="match status" value="1"/>
</dbReference>
<dbReference type="PROSITE" id="PS00606">
    <property type="entry name" value="KS3_1"/>
    <property type="match status" value="1"/>
</dbReference>
<dbReference type="InterPro" id="IPR029063">
    <property type="entry name" value="SAM-dependent_MTases_sf"/>
</dbReference>
<dbReference type="InterPro" id="IPR001227">
    <property type="entry name" value="Ac_transferase_dom_sf"/>
</dbReference>
<keyword evidence="8" id="KW-1185">Reference proteome</keyword>
<dbReference type="InterPro" id="IPR032821">
    <property type="entry name" value="PKS_assoc"/>
</dbReference>
<protein>
    <submittedName>
        <fullName evidence="7">Beta-ketoacyl synthase N-terminal-like domain-containing protein</fullName>
    </submittedName>
</protein>
<dbReference type="InterPro" id="IPR050091">
    <property type="entry name" value="PKS_NRPS_Biosynth_Enz"/>
</dbReference>
<evidence type="ECO:0000256" key="4">
    <source>
        <dbReference type="ARBA" id="ARBA00022679"/>
    </source>
</evidence>
<dbReference type="Gene3D" id="3.40.366.10">
    <property type="entry name" value="Malonyl-Coenzyme A Acyl Carrier Protein, domain 2"/>
    <property type="match status" value="1"/>
</dbReference>
<evidence type="ECO:0000256" key="2">
    <source>
        <dbReference type="ARBA" id="ARBA00022450"/>
    </source>
</evidence>
<accession>A0ABY7W299</accession>
<feature type="domain" description="Ketosynthase family 3 (KS3)" evidence="6">
    <location>
        <begin position="9"/>
        <end position="440"/>
    </location>
</feature>
<name>A0ABY7W299_9BACI</name>
<evidence type="ECO:0000259" key="6">
    <source>
        <dbReference type="PROSITE" id="PS52004"/>
    </source>
</evidence>
<keyword evidence="4" id="KW-0808">Transferase</keyword>
<dbReference type="SUPFAM" id="SSF52151">
    <property type="entry name" value="FabD/lysophospholipase-like"/>
    <property type="match status" value="1"/>
</dbReference>
<dbReference type="Gene3D" id="3.30.70.250">
    <property type="entry name" value="Malonyl-CoA ACP transacylase, ACP-binding"/>
    <property type="match status" value="1"/>
</dbReference>
<dbReference type="PANTHER" id="PTHR43775">
    <property type="entry name" value="FATTY ACID SYNTHASE"/>
    <property type="match status" value="1"/>
</dbReference>
<dbReference type="EMBL" id="CP117834">
    <property type="protein sequence ID" value="WDF02037.1"/>
    <property type="molecule type" value="Genomic_DNA"/>
</dbReference>
<dbReference type="Pfam" id="PF00698">
    <property type="entry name" value="Acyl_transf_1"/>
    <property type="match status" value="1"/>
</dbReference>
<evidence type="ECO:0000256" key="1">
    <source>
        <dbReference type="ARBA" id="ARBA00001957"/>
    </source>
</evidence>
<reference evidence="7 8" key="1">
    <citation type="submission" date="2023-02" db="EMBL/GenBank/DDBJ databases">
        <authorList>
            <person name="Liu G."/>
        </authorList>
    </citation>
    <scope>NUCLEOTIDE SEQUENCE [LARGE SCALE GENOMIC DNA]</scope>
    <source>
        <strain evidence="7 8">DSM 23008</strain>
    </source>
</reference>
<dbReference type="SUPFAM" id="SSF53335">
    <property type="entry name" value="S-adenosyl-L-methionine-dependent methyltransferases"/>
    <property type="match status" value="1"/>
</dbReference>
<keyword evidence="2" id="KW-0596">Phosphopantetheine</keyword>
<dbReference type="InterPro" id="IPR014031">
    <property type="entry name" value="Ketoacyl_synth_C"/>
</dbReference>
<organism evidence="7 8">
    <name type="scientific">Shouchella hunanensis</name>
    <dbReference type="NCBI Taxonomy" id="766894"/>
    <lineage>
        <taxon>Bacteria</taxon>
        <taxon>Bacillati</taxon>
        <taxon>Bacillota</taxon>
        <taxon>Bacilli</taxon>
        <taxon>Bacillales</taxon>
        <taxon>Bacillaceae</taxon>
        <taxon>Shouchella</taxon>
    </lineage>
</organism>
<dbReference type="InterPro" id="IPR016039">
    <property type="entry name" value="Thiolase-like"/>
</dbReference>
<keyword evidence="3" id="KW-0597">Phosphoprotein</keyword>
<dbReference type="RefSeq" id="WP_274271772.1">
    <property type="nucleotide sequence ID" value="NZ_CP117834.1"/>
</dbReference>
<evidence type="ECO:0000256" key="3">
    <source>
        <dbReference type="ARBA" id="ARBA00022553"/>
    </source>
</evidence>
<dbReference type="InterPro" id="IPR014030">
    <property type="entry name" value="Ketoacyl_synth_N"/>
</dbReference>
<evidence type="ECO:0000313" key="8">
    <source>
        <dbReference type="Proteomes" id="UP001215143"/>
    </source>
</evidence>
<dbReference type="SMART" id="SM00825">
    <property type="entry name" value="PKS_KS"/>
    <property type="match status" value="1"/>
</dbReference>
<dbReference type="Pfam" id="PF00550">
    <property type="entry name" value="PP-binding"/>
    <property type="match status" value="1"/>
</dbReference>
<dbReference type="InterPro" id="IPR016036">
    <property type="entry name" value="Malonyl_transacylase_ACP-bd"/>
</dbReference>
<dbReference type="InterPro" id="IPR014043">
    <property type="entry name" value="Acyl_transferase_dom"/>
</dbReference>
<dbReference type="InterPro" id="IPR018201">
    <property type="entry name" value="Ketoacyl_synth_AS"/>
</dbReference>
<dbReference type="CDD" id="cd00833">
    <property type="entry name" value="PKS"/>
    <property type="match status" value="1"/>
</dbReference>
<dbReference type="Gene3D" id="3.30.70.3290">
    <property type="match status" value="1"/>
</dbReference>
<dbReference type="Pfam" id="PF00109">
    <property type="entry name" value="ketoacyl-synt"/>
    <property type="match status" value="1"/>
</dbReference>
<dbReference type="Gene3D" id="3.30.559.10">
    <property type="entry name" value="Chloramphenicol acetyltransferase-like domain"/>
    <property type="match status" value="1"/>
</dbReference>
<sequence>MKVVQEYNGLEIAVIGMSGRFPGASTKNDFWDNLVNEKESISFFEDEELISAGVDPDLMKNPNFVKAKGIFPNLDSFDAEFFNYTPKDASLLDPQVRALHEEVYHALEDAGYGSEKRRDTTGVFLGATNNFSWELQTVLQNLDDGHHFATLQLNDKDFASTRIAYSLNLQGPSVTVHSACSTSLFAIDLACRNLLTGSCSLAIAGGSGLTLPSHNGYLSKDGRINSPDGHCRPFDANAQGTVEGNGVGVVILKRLDEAIQDRDNIYAVIKGSAVNNDGNRKVGFTAPSVDGQSEVIERALVMADVTPQSISYIEAHGTGTILGDPIEIAGLKKVFNNVEPESCGIGSLKSNIGHLDIAAGVSSFIKATLALKNKTIPASLNFEKPNPGLEIENSPFKVVSETTPWERKVVSNQPELYAPLRAGVSSYGIGGTNVHVILEESPELEESSKSRDWKFLALSANSDKSLEELQNRFLNFLEENDCVSAADLAWSQQTRQRELSKRFVLPFKKIDDLKESLNSRIRDKDLSKGKLMSAIKKPSIYFMFPGFGSQYPGMAKELYYSEPIFQMYLDECLKIAENIGENELRDALLNPQTVFKDRLNEADLSQLALFIFEYSLAKLLIYWDITPSGLIGHSLGEYTSACLSGVFNLEAGIKLVLTRGKLMKSMPKGKMISVNASAQDVIPYLSDNNDVTIAAINTPDKCTISGSIDEINKLVKVLMKEKIMCIKLPTNHAFHSRLMEGAHPDLSYAFKKTEMNKPEIPYISNLTGDWINNNDSNDPNYYSKHLSNCVKFAQGIDKILEDKSAVLIEVGPGRALSSFSKQANNYSANTTVNTIREESEEIECNKHLIGTLSNLWGTGVNINWQKYYNEETRNRIELPQYPFQRKKFQIGKGDFTQYLEGKANIELPTFPQDEEQKTEQRVQTSSSPQIGEINWVRTFKLSKANDEDKRTCLILGSNEHFYNLLNNIKDWRFAYYKKSEKFIYNGLLNGQIRDNCFIDYFRLLKNLISNSQFPNTIIFTPESWNELKKDLKLILMIAKDFKVTEKIEFIILTSSSEQKNCTTITSYINGVHAEHSNLKMKHLQANTSEEEWQNIITLELNFWDNQKFVKYENGQRYIKKFQPIYNTETIELGKQKANMNKAMILCDERNLLSSISLANSINMDGKGGIKVLPYRVTPLLYSRDVISNITEIFNQNESSSTINTKGKKLHALFEELITSLTFNFISEKMQLRQDSNFTLTSLRNNLNIDQSLNSYLDYLLSILIEDRVIRKTGDEGGYTLLEPGKVREVNAIKKDILEIDNENAQLDIISELYNKLGLFLSGKFSGQSIYRSINNKYNCDTVIKEEDLYIFKIIKKVLSKITDSTQTVQILDISKDSTLLKTLHPILNDLNVEYSFVNPTQTTIDELQHYAEKVNMDYLNIKKSSFKEFVKDEDREPESFDIVIAAHSISTNTYVADSCQTLQKFLKPNGLVFVIEHTKQNRTLNILNGLMVEWWDFKDRVISPTISENQLFNAVKDSENLYQTIAFTPKNSNCCISTIIVSQKKDTSYYFDKLDKLNKVTVLPSLKTESIDGLKKSLNQQLINDEIEDIYLIDEILNRGKNDNFIQPKNCFELELKKNLIKYLCELQKINVCILSVIPNKNNWCWRDTEWLFNKSEHELEKSYSIYMSGSDIKYAYDTFNHMRNSGIPQLHFLNHLLIDDKRNTHDDKSEVLNEMLEIEKLVKRIWSKLLGRVEIDLNSDFFELGGDSFKLIQMTVDLESAGYQVLMNDVYKYPTIRSLTSYLYQQEMLSIKNINNEIDLENELTFKTGILCKVKNDLAYFDSKINVIFLESENTGDISIVRETLVELKVKNDLLPNFILLSNHKDINSFNVDLKEITKPQLNTLLRELESEQRLYTESIVKQPTSQTFGLSNIQKGHFKGNSQLQLYLIELKEMVNINMMERAFCDVVSSHGLLRSSLLKKMNGYKWKEHSAPLTTTLPFVDLTGYTSKSQKKVMRDIVTKETSSDFMKQIQPMYHVILIKFNEKEYNLFFQYDHSIIDLTSAQIIRQQILQRYREIMDGTKEAIKLSTNYQDYLKVLNKGPINITPESLINKFDLQGFSKNLILAEKKIKEVKTARIHQLRYSIDLSRFQNEYDPFDLTAQIYLLVISRILKIDHVPFNLIVHNRRYQDHNFSDLVGLVLDGIPLNIPVNRENPNEMTTLISERMTEITKHNVNFMNLVWNFSSLIKWRKVMSELKGKNFHCPFLLNFAGNAESEYDKVWDMSLQQLDDEDQKGLDYADFYGIVKLVNNQLDFLVLSKIQSDMDNLKSIFEEETSRLVNYYNGKLKSLNA</sequence>
<evidence type="ECO:0000313" key="7">
    <source>
        <dbReference type="EMBL" id="WDF02037.1"/>
    </source>
</evidence>
<dbReference type="SUPFAM" id="SSF47336">
    <property type="entry name" value="ACP-like"/>
    <property type="match status" value="1"/>
</dbReference>
<dbReference type="InterPro" id="IPR001242">
    <property type="entry name" value="Condensation_dom"/>
</dbReference>
<dbReference type="InterPro" id="IPR023213">
    <property type="entry name" value="CAT-like_dom_sf"/>
</dbReference>
<dbReference type="SUPFAM" id="SSF53901">
    <property type="entry name" value="Thiolase-like"/>
    <property type="match status" value="1"/>
</dbReference>
<dbReference type="Pfam" id="PF00668">
    <property type="entry name" value="Condensation"/>
    <property type="match status" value="1"/>
</dbReference>
<dbReference type="SUPFAM" id="SSF52777">
    <property type="entry name" value="CoA-dependent acyltransferases"/>
    <property type="match status" value="1"/>
</dbReference>
<dbReference type="PROSITE" id="PS50075">
    <property type="entry name" value="CARRIER"/>
    <property type="match status" value="1"/>
</dbReference>
<dbReference type="InterPro" id="IPR016035">
    <property type="entry name" value="Acyl_Trfase/lysoPLipase"/>
</dbReference>
<dbReference type="InterPro" id="IPR009081">
    <property type="entry name" value="PP-bd_ACP"/>
</dbReference>
<evidence type="ECO:0000259" key="5">
    <source>
        <dbReference type="PROSITE" id="PS50075"/>
    </source>
</evidence>
<comment type="cofactor">
    <cofactor evidence="1">
        <name>pantetheine 4'-phosphate</name>
        <dbReference type="ChEBI" id="CHEBI:47942"/>
    </cofactor>
</comment>
<dbReference type="InterPro" id="IPR036736">
    <property type="entry name" value="ACP-like_sf"/>
</dbReference>
<dbReference type="SUPFAM" id="SSF55048">
    <property type="entry name" value="Probable ACP-binding domain of malonyl-CoA ACP transacylase"/>
    <property type="match status" value="1"/>
</dbReference>
<dbReference type="Pfam" id="PF16197">
    <property type="entry name" value="KAsynt_C_assoc"/>
    <property type="match status" value="1"/>
</dbReference>
<dbReference type="Proteomes" id="UP001215143">
    <property type="component" value="Chromosome"/>
</dbReference>
<dbReference type="PROSITE" id="PS52004">
    <property type="entry name" value="KS3_2"/>
    <property type="match status" value="1"/>
</dbReference>
<proteinExistence type="predicted"/>
<dbReference type="Gene3D" id="3.40.47.10">
    <property type="match status" value="1"/>
</dbReference>